<name>A0A7I8V516_9ANNE</name>
<dbReference type="EMBL" id="CAJFCJ010000001">
    <property type="protein sequence ID" value="CAD5111327.1"/>
    <property type="molecule type" value="Genomic_DNA"/>
</dbReference>
<evidence type="ECO:0000313" key="1">
    <source>
        <dbReference type="EMBL" id="CAD5111327.1"/>
    </source>
</evidence>
<dbReference type="Gene3D" id="3.40.33.10">
    <property type="entry name" value="CAP"/>
    <property type="match status" value="1"/>
</dbReference>
<dbReference type="InterPro" id="IPR035940">
    <property type="entry name" value="CAP_sf"/>
</dbReference>
<evidence type="ECO:0000313" key="2">
    <source>
        <dbReference type="Proteomes" id="UP000549394"/>
    </source>
</evidence>
<protein>
    <submittedName>
        <fullName evidence="1">DgyrCDS643</fullName>
    </submittedName>
</protein>
<dbReference type="SUPFAM" id="SSF55797">
    <property type="entry name" value="PR-1-like"/>
    <property type="match status" value="1"/>
</dbReference>
<proteinExistence type="predicted"/>
<dbReference type="Proteomes" id="UP000549394">
    <property type="component" value="Unassembled WGS sequence"/>
</dbReference>
<dbReference type="OrthoDB" id="335796at2759"/>
<sequence length="82" mass="9543">MIFNCEFKVVISKELEYSYVKPEVFIEFHNSIRSKVKASNMNEMYWDEELALKSGRLARECKYNYPQVDGCNGLLIAHSPSC</sequence>
<reference evidence="1 2" key="1">
    <citation type="submission" date="2020-08" db="EMBL/GenBank/DDBJ databases">
        <authorList>
            <person name="Hejnol A."/>
        </authorList>
    </citation>
    <scope>NUCLEOTIDE SEQUENCE [LARGE SCALE GENOMIC DNA]</scope>
</reference>
<gene>
    <name evidence="1" type="ORF">DGYR_LOCUS640</name>
</gene>
<organism evidence="1 2">
    <name type="scientific">Dimorphilus gyrociliatus</name>
    <dbReference type="NCBI Taxonomy" id="2664684"/>
    <lineage>
        <taxon>Eukaryota</taxon>
        <taxon>Metazoa</taxon>
        <taxon>Spiralia</taxon>
        <taxon>Lophotrochozoa</taxon>
        <taxon>Annelida</taxon>
        <taxon>Polychaeta</taxon>
        <taxon>Polychaeta incertae sedis</taxon>
        <taxon>Dinophilidae</taxon>
        <taxon>Dimorphilus</taxon>
    </lineage>
</organism>
<accession>A0A7I8V516</accession>
<comment type="caution">
    <text evidence="1">The sequence shown here is derived from an EMBL/GenBank/DDBJ whole genome shotgun (WGS) entry which is preliminary data.</text>
</comment>
<keyword evidence="2" id="KW-1185">Reference proteome</keyword>
<dbReference type="AlphaFoldDB" id="A0A7I8V516"/>